<comment type="subcellular location">
    <subcellularLocation>
        <location evidence="1">Mitochondrion</location>
    </subcellularLocation>
</comment>
<dbReference type="EMBL" id="CP051142">
    <property type="protein sequence ID" value="QIX00401.1"/>
    <property type="molecule type" value="Genomic_DNA"/>
</dbReference>
<dbReference type="Pfam" id="PF10356">
    <property type="entry name" value="RRG7"/>
    <property type="match status" value="2"/>
</dbReference>
<sequence>MLRTAGRHAGCHLIARHRFFTPLTKRYLTDDSTAQEGAQPAVERASPPVKSPITGLLAQHAALEKSIRRRISALNGRATRLRREQERQNAESETVAPRAAPSALQPHHNLATFLDYAEEYNLKTTTTVFKGTLYEYTVAEALKAYDISLTRVGRSNDSGIDLLGRWTLPQGPGVRVLIQCKMAKTMPALIRELEGSYVGAPSGWQGDDVLALLASRHVASPGTQKAIQRSKWPIGFTQVDTDGVVKQFIWNTAAAEAGLGQIGVTSKFSAESSKVESSIVLTWMGEPWPSTASQPD</sequence>
<accession>A0A6H0Y0F5</accession>
<dbReference type="GO" id="GO:0005739">
    <property type="term" value="C:mitochondrion"/>
    <property type="evidence" value="ECO:0007669"/>
    <property type="project" value="UniProtKB-SubCell"/>
</dbReference>
<gene>
    <name evidence="4" type="ORF">AMS68_005918</name>
</gene>
<name>A0A6H0Y0F5_9PEZI</name>
<feature type="compositionally biased region" description="Basic and acidic residues" evidence="3">
    <location>
        <begin position="81"/>
        <end position="90"/>
    </location>
</feature>
<organism evidence="4 5">
    <name type="scientific">Peltaster fructicola</name>
    <dbReference type="NCBI Taxonomy" id="286661"/>
    <lineage>
        <taxon>Eukaryota</taxon>
        <taxon>Fungi</taxon>
        <taxon>Dikarya</taxon>
        <taxon>Ascomycota</taxon>
        <taxon>Pezizomycotina</taxon>
        <taxon>Dothideomycetes</taxon>
        <taxon>Dothideomycetes incertae sedis</taxon>
        <taxon>Peltaster</taxon>
    </lineage>
</organism>
<evidence type="ECO:0000256" key="2">
    <source>
        <dbReference type="ARBA" id="ARBA00023128"/>
    </source>
</evidence>
<dbReference type="AlphaFoldDB" id="A0A6H0Y0F5"/>
<feature type="region of interest" description="Disordered" evidence="3">
    <location>
        <begin position="78"/>
        <end position="103"/>
    </location>
</feature>
<dbReference type="InterPro" id="IPR018828">
    <property type="entry name" value="RRG7"/>
</dbReference>
<dbReference type="PANTHER" id="PTHR28133:SF1">
    <property type="entry name" value="REQUIRED FOR RESPIRATORY GROWTH PROTEIN 7, MITOCHONDRIAL"/>
    <property type="match status" value="1"/>
</dbReference>
<evidence type="ECO:0000313" key="5">
    <source>
        <dbReference type="Proteomes" id="UP000503462"/>
    </source>
</evidence>
<evidence type="ECO:0000256" key="1">
    <source>
        <dbReference type="ARBA" id="ARBA00004173"/>
    </source>
</evidence>
<evidence type="ECO:0000313" key="4">
    <source>
        <dbReference type="EMBL" id="QIX00401.1"/>
    </source>
</evidence>
<dbReference type="Proteomes" id="UP000503462">
    <property type="component" value="Chromosome 4"/>
</dbReference>
<dbReference type="PANTHER" id="PTHR28133">
    <property type="entry name" value="REQUIRED FOR RESPIRATORY GROWTH PROTEIN 7, MITOCHONDRIAL"/>
    <property type="match status" value="1"/>
</dbReference>
<reference evidence="4 5" key="1">
    <citation type="journal article" date="2016" name="Sci. Rep.">
        <title>Peltaster fructicola genome reveals evolution from an invasive phytopathogen to an ectophytic parasite.</title>
        <authorList>
            <person name="Xu C."/>
            <person name="Chen H."/>
            <person name="Gleason M.L."/>
            <person name="Xu J.R."/>
            <person name="Liu H."/>
            <person name="Zhang R."/>
            <person name="Sun G."/>
        </authorList>
    </citation>
    <scope>NUCLEOTIDE SEQUENCE [LARGE SCALE GENOMIC DNA]</scope>
    <source>
        <strain evidence="4 5">LNHT1506</strain>
    </source>
</reference>
<protein>
    <recommendedName>
        <fullName evidence="6">Required for respiratory growth protein 7, mitochondrial</fullName>
    </recommendedName>
</protein>
<keyword evidence="2" id="KW-0496">Mitochondrion</keyword>
<dbReference type="OrthoDB" id="20734at2759"/>
<keyword evidence="5" id="KW-1185">Reference proteome</keyword>
<proteinExistence type="predicted"/>
<evidence type="ECO:0008006" key="6">
    <source>
        <dbReference type="Google" id="ProtNLM"/>
    </source>
</evidence>
<evidence type="ECO:0000256" key="3">
    <source>
        <dbReference type="SAM" id="MobiDB-lite"/>
    </source>
</evidence>